<dbReference type="PANTHER" id="PTHR33443">
    <property type="entry name" value="ZGC:112980"/>
    <property type="match status" value="1"/>
</dbReference>
<sequence>MPVVYISSDEEHGSEEGASKSDFDWIKELLDMSDDEKSDDSDEVVITHEIKPEPELKSKSSTKPGAKEDDDDDDDDDDDCVVLDGDPAKGVSSADEDSTESDELLVVGQKGPFACRDYPHARHTCAKFPFSSTPHERHCDQCHCYVCDSVAPCLKWGTGILNTDHCHANDTEIWQIQRKNFRLGIPSPLPASINRGISVHAVHSRSNEILPRNIIHLSPNTILRNQASRSTAVNTCSSLNSIHQNHPSRPTTMRAFSPLPNSSMQNQVSSLNNTPLYSTATNLTIPSCANRGRRQDSGSTLVRNRYQPHSVPRQMLGVRGHAIHKERGSGASRSSVGPQLLRSPMMSKGVGRAVDTLTLHHFAHCSSGFSNHNYVNPTQQSVTYHTAAGLSNDKNCTELSNGVWLPQNLPSYSLPSSEPANMSCVGQHTVAFDSQASRESLSLSNDGQNFFQSCIQGSDAAPSSYVACLNSNQHGNEHQIRCQNENSNGDSTQCGIASQDTVQVKPQEASTSETASRDDLLAFDTSWTENTSQSIGPVIESSHLQTSASTNHCGSVEPPIEISDLPSALNDIEKWLLDQDSIPVVPDDLLSELNAPSPELGPIFDTGTPVTQWWCSG</sequence>
<organism evidence="2 3">
    <name type="scientific">Crotalaria pallida</name>
    <name type="common">Smooth rattlebox</name>
    <name type="synonym">Crotalaria striata</name>
    <dbReference type="NCBI Taxonomy" id="3830"/>
    <lineage>
        <taxon>Eukaryota</taxon>
        <taxon>Viridiplantae</taxon>
        <taxon>Streptophyta</taxon>
        <taxon>Embryophyta</taxon>
        <taxon>Tracheophyta</taxon>
        <taxon>Spermatophyta</taxon>
        <taxon>Magnoliopsida</taxon>
        <taxon>eudicotyledons</taxon>
        <taxon>Gunneridae</taxon>
        <taxon>Pentapetalae</taxon>
        <taxon>rosids</taxon>
        <taxon>fabids</taxon>
        <taxon>Fabales</taxon>
        <taxon>Fabaceae</taxon>
        <taxon>Papilionoideae</taxon>
        <taxon>50 kb inversion clade</taxon>
        <taxon>genistoids sensu lato</taxon>
        <taxon>core genistoids</taxon>
        <taxon>Crotalarieae</taxon>
        <taxon>Crotalaria</taxon>
    </lineage>
</organism>
<reference evidence="2 3" key="1">
    <citation type="submission" date="2024-01" db="EMBL/GenBank/DDBJ databases">
        <title>The genomes of 5 underutilized Papilionoideae crops provide insights into root nodulation and disease resistanc.</title>
        <authorList>
            <person name="Yuan L."/>
        </authorList>
    </citation>
    <scope>NUCLEOTIDE SEQUENCE [LARGE SCALE GENOMIC DNA]</scope>
    <source>
        <strain evidence="2">ZHUSHIDOU_FW_LH</strain>
        <tissue evidence="2">Leaf</tissue>
    </source>
</reference>
<keyword evidence="3" id="KW-1185">Reference proteome</keyword>
<feature type="region of interest" description="Disordered" evidence="1">
    <location>
        <begin position="324"/>
        <end position="343"/>
    </location>
</feature>
<dbReference type="InterPro" id="IPR053234">
    <property type="entry name" value="RPM1_Interactor"/>
</dbReference>
<evidence type="ECO:0000313" key="3">
    <source>
        <dbReference type="Proteomes" id="UP001372338"/>
    </source>
</evidence>
<feature type="compositionally biased region" description="Basic and acidic residues" evidence="1">
    <location>
        <begin position="45"/>
        <end position="58"/>
    </location>
</feature>
<feature type="compositionally biased region" description="Basic and acidic residues" evidence="1">
    <location>
        <begin position="9"/>
        <end position="30"/>
    </location>
</feature>
<feature type="compositionally biased region" description="Acidic residues" evidence="1">
    <location>
        <begin position="68"/>
        <end position="81"/>
    </location>
</feature>
<dbReference type="PANTHER" id="PTHR33443:SF35">
    <property type="entry name" value="VQ DOMAIN-CONTAINING PROTEIN"/>
    <property type="match status" value="1"/>
</dbReference>
<proteinExistence type="predicted"/>
<accession>A0AAN9F0L1</accession>
<evidence type="ECO:0000256" key="1">
    <source>
        <dbReference type="SAM" id="MobiDB-lite"/>
    </source>
</evidence>
<dbReference type="Proteomes" id="UP001372338">
    <property type="component" value="Unassembled WGS sequence"/>
</dbReference>
<protein>
    <submittedName>
        <fullName evidence="2">Uncharacterized protein</fullName>
    </submittedName>
</protein>
<feature type="region of interest" description="Disordered" evidence="1">
    <location>
        <begin position="1"/>
        <end position="103"/>
    </location>
</feature>
<comment type="caution">
    <text evidence="2">The sequence shown here is derived from an EMBL/GenBank/DDBJ whole genome shotgun (WGS) entry which is preliminary data.</text>
</comment>
<feature type="compositionally biased region" description="Acidic residues" evidence="1">
    <location>
        <begin position="31"/>
        <end position="43"/>
    </location>
</feature>
<dbReference type="EMBL" id="JAYWIO010000004">
    <property type="protein sequence ID" value="KAK7267467.1"/>
    <property type="molecule type" value="Genomic_DNA"/>
</dbReference>
<dbReference type="AlphaFoldDB" id="A0AAN9F0L1"/>
<evidence type="ECO:0000313" key="2">
    <source>
        <dbReference type="EMBL" id="KAK7267467.1"/>
    </source>
</evidence>
<name>A0AAN9F0L1_CROPI</name>
<gene>
    <name evidence="2" type="ORF">RIF29_20141</name>
</gene>
<feature type="compositionally biased region" description="Acidic residues" evidence="1">
    <location>
        <begin position="94"/>
        <end position="103"/>
    </location>
</feature>